<keyword evidence="5 7" id="KW-1133">Transmembrane helix</keyword>
<sequence>MEFSGGNDGDVSISSVHACFNTLNSLSGVGILAIPYALSSSGWISILFFFLIGVTTWYTGLLLQRCLELDPMVRSYPDLANKAFGKKGRLLVSFFIYIELYLVATAILILEADNMYHMFPHAAIRYHGCFILDKKHLFIVIASLIVVLTMWLETQDFLSYISAGGILVSCILVMSILWIGAIDGVGFKNKGVLVKWSGIPTAVSLYLVCYTAHPVFPTIYNSMKNKKHFSKILSISFALSSMIYAVVAIFGYLMYGEEVQSQITLNLPTNKISKGYRRYLEFESVVLVVIIVMGLVLMVTGTYSAIVGITLHL</sequence>
<evidence type="ECO:0000256" key="6">
    <source>
        <dbReference type="ARBA" id="ARBA00023136"/>
    </source>
</evidence>
<dbReference type="Proteomes" id="UP000434276">
    <property type="component" value="Unassembled WGS sequence"/>
</dbReference>
<feature type="transmembrane region" description="Helical" evidence="7">
    <location>
        <begin position="199"/>
        <end position="220"/>
    </location>
</feature>
<feature type="transmembrane region" description="Helical" evidence="7">
    <location>
        <begin position="90"/>
        <end position="110"/>
    </location>
</feature>
<evidence type="ECO:0000313" key="10">
    <source>
        <dbReference type="Proteomes" id="UP000434276"/>
    </source>
</evidence>
<keyword evidence="2" id="KW-0813">Transport</keyword>
<reference evidence="9 10" key="1">
    <citation type="submission" date="2019-12" db="EMBL/GenBank/DDBJ databases">
        <authorList>
            <person name="Jiao W.-B."/>
            <person name="Schneeberger K."/>
        </authorList>
    </citation>
    <scope>NUCLEOTIDE SEQUENCE [LARGE SCALE GENOMIC DNA]</scope>
    <source>
        <strain evidence="10">cv. C24</strain>
    </source>
</reference>
<evidence type="ECO:0000313" key="9">
    <source>
        <dbReference type="EMBL" id="CAA0281288.1"/>
    </source>
</evidence>
<dbReference type="InterPro" id="IPR013057">
    <property type="entry name" value="AA_transpt_TM"/>
</dbReference>
<evidence type="ECO:0000256" key="5">
    <source>
        <dbReference type="ARBA" id="ARBA00022989"/>
    </source>
</evidence>
<keyword evidence="4" id="KW-0029">Amino-acid transport</keyword>
<evidence type="ECO:0000256" key="3">
    <source>
        <dbReference type="ARBA" id="ARBA00022692"/>
    </source>
</evidence>
<keyword evidence="6 7" id="KW-0472">Membrane</keyword>
<proteinExistence type="predicted"/>
<accession>A0A5S9WKB8</accession>
<dbReference type="GO" id="GO:0006865">
    <property type="term" value="P:amino acid transport"/>
    <property type="evidence" value="ECO:0007669"/>
    <property type="project" value="UniProtKB-KW"/>
</dbReference>
<dbReference type="GO" id="GO:0031090">
    <property type="term" value="C:organelle membrane"/>
    <property type="evidence" value="ECO:0007669"/>
    <property type="project" value="UniProtKB-ARBA"/>
</dbReference>
<feature type="transmembrane region" description="Helical" evidence="7">
    <location>
        <begin position="285"/>
        <end position="311"/>
    </location>
</feature>
<organism evidence="9 10">
    <name type="scientific">Arabidopsis thaliana</name>
    <name type="common">Mouse-ear cress</name>
    <dbReference type="NCBI Taxonomy" id="3702"/>
    <lineage>
        <taxon>Eukaryota</taxon>
        <taxon>Viridiplantae</taxon>
        <taxon>Streptophyta</taxon>
        <taxon>Embryophyta</taxon>
        <taxon>Tracheophyta</taxon>
        <taxon>Spermatophyta</taxon>
        <taxon>Magnoliopsida</taxon>
        <taxon>eudicotyledons</taxon>
        <taxon>Gunneridae</taxon>
        <taxon>Pentapetalae</taxon>
        <taxon>rosids</taxon>
        <taxon>malvids</taxon>
        <taxon>Brassicales</taxon>
        <taxon>Brassicaceae</taxon>
        <taxon>Camelineae</taxon>
        <taxon>Arabidopsis</taxon>
    </lineage>
</organism>
<evidence type="ECO:0000256" key="2">
    <source>
        <dbReference type="ARBA" id="ARBA00022448"/>
    </source>
</evidence>
<dbReference type="OrthoDB" id="655540at2759"/>
<comment type="subcellular location">
    <subcellularLocation>
        <location evidence="1">Membrane</location>
        <topology evidence="1">Multi-pass membrane protein</topology>
    </subcellularLocation>
</comment>
<protein>
    <recommendedName>
        <fullName evidence="8">Amino acid transporter transmembrane domain-containing protein</fullName>
    </recommendedName>
</protein>
<dbReference type="ExpressionAtlas" id="A0A5S9WKB8">
    <property type="expression patterns" value="baseline and differential"/>
</dbReference>
<evidence type="ECO:0000256" key="4">
    <source>
        <dbReference type="ARBA" id="ARBA00022970"/>
    </source>
</evidence>
<feature type="transmembrane region" description="Helical" evidence="7">
    <location>
        <begin position="136"/>
        <end position="152"/>
    </location>
</feature>
<keyword evidence="3 7" id="KW-0812">Transmembrane</keyword>
<dbReference type="EMBL" id="CACSHJ010000087">
    <property type="protein sequence ID" value="CAA0281288.1"/>
    <property type="molecule type" value="Genomic_DNA"/>
</dbReference>
<dbReference type="PANTHER" id="PTHR22950">
    <property type="entry name" value="AMINO ACID TRANSPORTER"/>
    <property type="match status" value="1"/>
</dbReference>
<feature type="transmembrane region" description="Helical" evidence="7">
    <location>
        <begin position="157"/>
        <end position="179"/>
    </location>
</feature>
<dbReference type="Pfam" id="PF01490">
    <property type="entry name" value="Aa_trans"/>
    <property type="match status" value="1"/>
</dbReference>
<dbReference type="AlphaFoldDB" id="A0A5S9WKB8"/>
<feature type="transmembrane region" description="Helical" evidence="7">
    <location>
        <begin position="42"/>
        <end position="63"/>
    </location>
</feature>
<feature type="transmembrane region" description="Helical" evidence="7">
    <location>
        <begin position="232"/>
        <end position="255"/>
    </location>
</feature>
<name>A0A5S9WKB8_ARATH</name>
<dbReference type="PANTHER" id="PTHR22950:SF698">
    <property type="entry name" value="AMINO ACID TRANSPORTER TRANSMEMBRANE DOMAIN-CONTAINING PROTEIN"/>
    <property type="match status" value="1"/>
</dbReference>
<evidence type="ECO:0000256" key="1">
    <source>
        <dbReference type="ARBA" id="ARBA00004141"/>
    </source>
</evidence>
<gene>
    <name evidence="9" type="ORF">C24_LOCUS3936</name>
</gene>
<evidence type="ECO:0000256" key="7">
    <source>
        <dbReference type="SAM" id="Phobius"/>
    </source>
</evidence>
<evidence type="ECO:0000259" key="8">
    <source>
        <dbReference type="Pfam" id="PF01490"/>
    </source>
</evidence>
<feature type="domain" description="Amino acid transporter transmembrane" evidence="8">
    <location>
        <begin position="13"/>
        <end position="298"/>
    </location>
</feature>